<protein>
    <recommendedName>
        <fullName evidence="4">Glycosyltransferase</fullName>
        <ecNumber evidence="4">2.4.1.-</ecNumber>
    </recommendedName>
</protein>
<keyword evidence="7" id="KW-1185">Reference proteome</keyword>
<dbReference type="InterPro" id="IPR058980">
    <property type="entry name" value="Glyco_transf_N"/>
</dbReference>
<dbReference type="PANTHER" id="PTHR48044">
    <property type="entry name" value="GLYCOSYLTRANSFERASE"/>
    <property type="match status" value="1"/>
</dbReference>
<dbReference type="GO" id="GO:1901137">
    <property type="term" value="P:carbohydrate derivative biosynthetic process"/>
    <property type="evidence" value="ECO:0007669"/>
    <property type="project" value="UniProtKB-ARBA"/>
</dbReference>
<gene>
    <name evidence="6" type="ORF">HHK36_018105</name>
</gene>
<name>A0A835DD74_TETSI</name>
<sequence>METKQDGLSVLMLPWLAHGHISPFLELAKKLSTRNFHIYLCSTPINVSSIKEQLSEKSFPSIQLVELHLPSFPDLPPHHHTTKGLPPHLLPILKKAFEMAEPTISTLLKLLNPHLLIYDYFEPWLPALASAQDIPAIPFSVIGVVTCCFSQHRIKNLGVEFPFPSIYLDEHEIRRTIQLLQSLGTNTAAINELSSNIILMKTSREIEAKFIDYLSVLTERKLVPVEVLVQDPIDQNNHLEFIQWLNNKDPSSVVYVAFGSECYLTREEMEEIAHGLELSSINFIWPVNFPKGEKNRVDEALPRGFLDRVGDRGMVVEGWAPQKKILEHSSIGGFVCHCGWGSVIEGMRYRVPIIAMPVHLDQPLHARMAVDVGVAMEVKREKDGRLERGEVAKDARRSTEMEKRIGDSNGNRDSFYFGDRMNYGLMVRVEGLNKEASRAYAYLRASAWQWESDVLEDQNPLI</sequence>
<accession>A0A835DD74</accession>
<evidence type="ECO:0000313" key="6">
    <source>
        <dbReference type="EMBL" id="KAF8396482.1"/>
    </source>
</evidence>
<evidence type="ECO:0000256" key="4">
    <source>
        <dbReference type="RuleBase" id="RU362057"/>
    </source>
</evidence>
<dbReference type="OMA" id="AWELQEV"/>
<dbReference type="Pfam" id="PF00201">
    <property type="entry name" value="UDPGT"/>
    <property type="match status" value="1"/>
</dbReference>
<keyword evidence="2 3" id="KW-0808">Transferase</keyword>
<evidence type="ECO:0000256" key="2">
    <source>
        <dbReference type="ARBA" id="ARBA00022679"/>
    </source>
</evidence>
<dbReference type="InterPro" id="IPR035595">
    <property type="entry name" value="UDP_glycos_trans_CS"/>
</dbReference>
<dbReference type="FunFam" id="3.40.50.2000:FF:000037">
    <property type="entry name" value="Glycosyltransferase"/>
    <property type="match status" value="1"/>
</dbReference>
<evidence type="ECO:0000313" key="7">
    <source>
        <dbReference type="Proteomes" id="UP000655225"/>
    </source>
</evidence>
<dbReference type="GO" id="GO:0008194">
    <property type="term" value="F:UDP-glycosyltransferase activity"/>
    <property type="evidence" value="ECO:0007669"/>
    <property type="project" value="InterPro"/>
</dbReference>
<dbReference type="InterPro" id="IPR002213">
    <property type="entry name" value="UDP_glucos_trans"/>
</dbReference>
<dbReference type="Gene3D" id="3.40.50.2000">
    <property type="entry name" value="Glycogen Phosphorylase B"/>
    <property type="match status" value="2"/>
</dbReference>
<dbReference type="PROSITE" id="PS00375">
    <property type="entry name" value="UDPGT"/>
    <property type="match status" value="1"/>
</dbReference>
<dbReference type="AlphaFoldDB" id="A0A835DD74"/>
<dbReference type="Proteomes" id="UP000655225">
    <property type="component" value="Unassembled WGS sequence"/>
</dbReference>
<dbReference type="EC" id="2.4.1.-" evidence="4"/>
<dbReference type="CDD" id="cd03784">
    <property type="entry name" value="GT1_Gtf-like"/>
    <property type="match status" value="1"/>
</dbReference>
<evidence type="ECO:0000256" key="1">
    <source>
        <dbReference type="ARBA" id="ARBA00009995"/>
    </source>
</evidence>
<organism evidence="6 7">
    <name type="scientific">Tetracentron sinense</name>
    <name type="common">Spur-leaf</name>
    <dbReference type="NCBI Taxonomy" id="13715"/>
    <lineage>
        <taxon>Eukaryota</taxon>
        <taxon>Viridiplantae</taxon>
        <taxon>Streptophyta</taxon>
        <taxon>Embryophyta</taxon>
        <taxon>Tracheophyta</taxon>
        <taxon>Spermatophyta</taxon>
        <taxon>Magnoliopsida</taxon>
        <taxon>Trochodendrales</taxon>
        <taxon>Trochodendraceae</taxon>
        <taxon>Tetracentron</taxon>
    </lineage>
</organism>
<comment type="similarity">
    <text evidence="1 3">Belongs to the UDP-glycosyltransferase family.</text>
</comment>
<keyword evidence="3" id="KW-0328">Glycosyltransferase</keyword>
<feature type="domain" description="Glycosyltransferase N-terminal" evidence="5">
    <location>
        <begin position="8"/>
        <end position="215"/>
    </location>
</feature>
<evidence type="ECO:0000256" key="3">
    <source>
        <dbReference type="RuleBase" id="RU003718"/>
    </source>
</evidence>
<evidence type="ECO:0000259" key="5">
    <source>
        <dbReference type="Pfam" id="PF26168"/>
    </source>
</evidence>
<dbReference type="SUPFAM" id="SSF53756">
    <property type="entry name" value="UDP-Glycosyltransferase/glycogen phosphorylase"/>
    <property type="match status" value="1"/>
</dbReference>
<dbReference type="EMBL" id="JABCRI010000012">
    <property type="protein sequence ID" value="KAF8396482.1"/>
    <property type="molecule type" value="Genomic_DNA"/>
</dbReference>
<dbReference type="Pfam" id="PF26168">
    <property type="entry name" value="Glyco_transf_N"/>
    <property type="match status" value="1"/>
</dbReference>
<dbReference type="OrthoDB" id="5835829at2759"/>
<reference evidence="6 7" key="1">
    <citation type="submission" date="2020-04" db="EMBL/GenBank/DDBJ databases">
        <title>Plant Genome Project.</title>
        <authorList>
            <person name="Zhang R.-G."/>
        </authorList>
    </citation>
    <scope>NUCLEOTIDE SEQUENCE [LARGE SCALE GENOMIC DNA]</scope>
    <source>
        <strain evidence="6">YNK0</strain>
        <tissue evidence="6">Leaf</tissue>
    </source>
</reference>
<comment type="caution">
    <text evidence="6">The sequence shown here is derived from an EMBL/GenBank/DDBJ whole genome shotgun (WGS) entry which is preliminary data.</text>
</comment>
<dbReference type="PANTHER" id="PTHR48044:SF29">
    <property type="entry name" value="GLYCOSYLTRANSFERASE"/>
    <property type="match status" value="1"/>
</dbReference>
<proteinExistence type="inferred from homology"/>